<evidence type="ECO:0000256" key="9">
    <source>
        <dbReference type="ARBA" id="ARBA00023139"/>
    </source>
</evidence>
<dbReference type="Gene3D" id="2.10.50.10">
    <property type="entry name" value="Tumor Necrosis Factor Receptor, subunit A, domain 2"/>
    <property type="match status" value="1"/>
</dbReference>
<evidence type="ECO:0000256" key="7">
    <source>
        <dbReference type="ARBA" id="ARBA00022737"/>
    </source>
</evidence>
<sequence>MDQRNGYHECHTCFRCDAELGQETLGDCTVRQNTVCKCAKGFFCAENRSVESDGCSQCQHCTLCEHYAEPCTATRDTVCKPSRNHNITYALLGVFTLLSLCFLFWLLCHAKTGHHPQCKTQPAPLPELEDIDLNDYLLEFLEKMNFETVLYAVRTMRLPEPIIDAIQRDHRDDTKEQKYQLLKVWYERRGSKGAFPELISTLQSNKKQVAEELIQIVKSHRQQS</sequence>
<keyword evidence="10" id="KW-1015">Disulfide bond</keyword>
<dbReference type="GO" id="GO:0005516">
    <property type="term" value="F:calmodulin binding"/>
    <property type="evidence" value="ECO:0007669"/>
    <property type="project" value="UniProtKB-KW"/>
</dbReference>
<dbReference type="EMBL" id="WNTK01000004">
    <property type="protein sequence ID" value="KAG9484995.1"/>
    <property type="molecule type" value="Genomic_DNA"/>
</dbReference>
<dbReference type="Gene3D" id="1.10.533.10">
    <property type="entry name" value="Death Domain, Fas"/>
    <property type="match status" value="1"/>
</dbReference>
<dbReference type="PROSITE" id="PS50017">
    <property type="entry name" value="DEATH_DOMAIN"/>
    <property type="match status" value="1"/>
</dbReference>
<accession>A0A8J6FDY4</accession>
<name>A0A8J6FDY4_ELECQ</name>
<dbReference type="PANTHER" id="PTHR46874:SF1">
    <property type="entry name" value="TUMOR NECROSIS FACTOR RECEPTOR SUPERFAMILY MEMBER 6"/>
    <property type="match status" value="1"/>
</dbReference>
<keyword evidence="5" id="KW-0053">Apoptosis</keyword>
<evidence type="ECO:0000256" key="2">
    <source>
        <dbReference type="ARBA" id="ARBA00004285"/>
    </source>
</evidence>
<keyword evidence="6" id="KW-0732">Signal</keyword>
<dbReference type="GO" id="GO:0009897">
    <property type="term" value="C:external side of plasma membrane"/>
    <property type="evidence" value="ECO:0007669"/>
    <property type="project" value="TreeGrafter"/>
</dbReference>
<evidence type="ECO:0000259" key="18">
    <source>
        <dbReference type="PROSITE" id="PS50017"/>
    </source>
</evidence>
<dbReference type="GO" id="GO:0006955">
    <property type="term" value="P:immune response"/>
    <property type="evidence" value="ECO:0007669"/>
    <property type="project" value="InterPro"/>
</dbReference>
<evidence type="ECO:0000256" key="14">
    <source>
        <dbReference type="ARBA" id="ARBA00032338"/>
    </source>
</evidence>
<evidence type="ECO:0000313" key="21">
    <source>
        <dbReference type="Proteomes" id="UP000770717"/>
    </source>
</evidence>
<evidence type="ECO:0000256" key="5">
    <source>
        <dbReference type="ARBA" id="ARBA00022703"/>
    </source>
</evidence>
<comment type="subcellular location">
    <subcellularLocation>
        <location evidence="1">Cell membrane</location>
        <topology evidence="1">Single-pass type I membrane protein</topology>
    </subcellularLocation>
    <subcellularLocation>
        <location evidence="2">Membrane raft</location>
    </subcellularLocation>
</comment>
<keyword evidence="4" id="KW-1003">Cell membrane</keyword>
<feature type="repeat" description="TNFR-Cys" evidence="16">
    <location>
        <begin position="37"/>
        <end position="79"/>
    </location>
</feature>
<dbReference type="GO" id="GO:0043066">
    <property type="term" value="P:negative regulation of apoptotic process"/>
    <property type="evidence" value="ECO:0007669"/>
    <property type="project" value="TreeGrafter"/>
</dbReference>
<dbReference type="GO" id="GO:0097192">
    <property type="term" value="P:extrinsic apoptotic signaling pathway in absence of ligand"/>
    <property type="evidence" value="ECO:0007669"/>
    <property type="project" value="TreeGrafter"/>
</dbReference>
<evidence type="ECO:0000256" key="1">
    <source>
        <dbReference type="ARBA" id="ARBA00004251"/>
    </source>
</evidence>
<comment type="caution">
    <text evidence="20">The sequence shown here is derived from an EMBL/GenBank/DDBJ whole genome shotgun (WGS) entry which is preliminary data.</text>
</comment>
<keyword evidence="9" id="KW-0564">Palmitate</keyword>
<dbReference type="Proteomes" id="UP000770717">
    <property type="component" value="Unassembled WGS sequence"/>
</dbReference>
<evidence type="ECO:0000256" key="11">
    <source>
        <dbReference type="ARBA" id="ARBA00023180"/>
    </source>
</evidence>
<dbReference type="AlphaFoldDB" id="A0A8J6FDY4"/>
<evidence type="ECO:0000256" key="4">
    <source>
        <dbReference type="ARBA" id="ARBA00022475"/>
    </source>
</evidence>
<feature type="domain" description="TNFR-Cys" evidence="19">
    <location>
        <begin position="37"/>
        <end position="79"/>
    </location>
</feature>
<keyword evidence="17" id="KW-1133">Transmembrane helix</keyword>
<keyword evidence="12" id="KW-0449">Lipoprotein</keyword>
<dbReference type="InterPro" id="IPR001368">
    <property type="entry name" value="TNFR/NGFR_Cys_rich_reg"/>
</dbReference>
<keyword evidence="17" id="KW-0812">Transmembrane</keyword>
<organism evidence="20 21">
    <name type="scientific">Eleutherodactylus coqui</name>
    <name type="common">Puerto Rican coqui</name>
    <dbReference type="NCBI Taxonomy" id="57060"/>
    <lineage>
        <taxon>Eukaryota</taxon>
        <taxon>Metazoa</taxon>
        <taxon>Chordata</taxon>
        <taxon>Craniata</taxon>
        <taxon>Vertebrata</taxon>
        <taxon>Euteleostomi</taxon>
        <taxon>Amphibia</taxon>
        <taxon>Batrachia</taxon>
        <taxon>Anura</taxon>
        <taxon>Neobatrachia</taxon>
        <taxon>Hyloidea</taxon>
        <taxon>Eleutherodactylidae</taxon>
        <taxon>Eleutherodactylinae</taxon>
        <taxon>Eleutherodactylus</taxon>
        <taxon>Eleutherodactylus</taxon>
    </lineage>
</organism>
<dbReference type="GO" id="GO:0031265">
    <property type="term" value="C:CD95 death-inducing signaling complex"/>
    <property type="evidence" value="ECO:0007669"/>
    <property type="project" value="TreeGrafter"/>
</dbReference>
<feature type="domain" description="Death" evidence="18">
    <location>
        <begin position="153"/>
        <end position="218"/>
    </location>
</feature>
<evidence type="ECO:0000256" key="17">
    <source>
        <dbReference type="SAM" id="Phobius"/>
    </source>
</evidence>
<dbReference type="InterPro" id="IPR008063">
    <property type="entry name" value="Fas_rcpt"/>
</dbReference>
<keyword evidence="8" id="KW-0112">Calmodulin-binding</keyword>
<dbReference type="InterPro" id="IPR011029">
    <property type="entry name" value="DEATH-like_dom_sf"/>
</dbReference>
<dbReference type="OrthoDB" id="9908579at2759"/>
<dbReference type="InterPro" id="IPR000488">
    <property type="entry name" value="Death_dom"/>
</dbReference>
<evidence type="ECO:0000256" key="13">
    <source>
        <dbReference type="ARBA" id="ARBA00030181"/>
    </source>
</evidence>
<evidence type="ECO:0000256" key="6">
    <source>
        <dbReference type="ARBA" id="ARBA00022729"/>
    </source>
</evidence>
<dbReference type="GO" id="GO:0097049">
    <property type="term" value="P:motor neuron apoptotic process"/>
    <property type="evidence" value="ECO:0007669"/>
    <property type="project" value="TreeGrafter"/>
</dbReference>
<evidence type="ECO:0000256" key="8">
    <source>
        <dbReference type="ARBA" id="ARBA00022860"/>
    </source>
</evidence>
<gene>
    <name evidence="20" type="ORF">GDO78_008220</name>
</gene>
<evidence type="ECO:0000256" key="10">
    <source>
        <dbReference type="ARBA" id="ARBA00023157"/>
    </source>
</evidence>
<evidence type="ECO:0000313" key="20">
    <source>
        <dbReference type="EMBL" id="KAG9484995.1"/>
    </source>
</evidence>
<dbReference type="GO" id="GO:0006924">
    <property type="term" value="P:activation-induced cell death of T cells"/>
    <property type="evidence" value="ECO:0007669"/>
    <property type="project" value="TreeGrafter"/>
</dbReference>
<dbReference type="Pfam" id="PF00531">
    <property type="entry name" value="Death"/>
    <property type="match status" value="1"/>
</dbReference>
<dbReference type="Pfam" id="PF00020">
    <property type="entry name" value="TNFR_c6"/>
    <property type="match status" value="1"/>
</dbReference>
<evidence type="ECO:0000256" key="16">
    <source>
        <dbReference type="PROSITE-ProRule" id="PRU00206"/>
    </source>
</evidence>
<comment type="caution">
    <text evidence="16">Lacks conserved residue(s) required for the propagation of feature annotation.</text>
</comment>
<keyword evidence="21" id="KW-1185">Reference proteome</keyword>
<keyword evidence="7" id="KW-0677">Repeat</keyword>
<dbReference type="PROSITE" id="PS50050">
    <property type="entry name" value="TNFR_NGFR_2"/>
    <property type="match status" value="1"/>
</dbReference>
<evidence type="ECO:0000256" key="15">
    <source>
        <dbReference type="ARBA" id="ARBA00032502"/>
    </source>
</evidence>
<dbReference type="PANTHER" id="PTHR46874">
    <property type="entry name" value="TUMOR NECROSIS FACTOR RECEPTOR SUPERFAMILY MEMBER 6"/>
    <property type="match status" value="1"/>
</dbReference>
<proteinExistence type="predicted"/>
<dbReference type="GO" id="GO:0032872">
    <property type="term" value="P:regulation of stress-activated MAPK cascade"/>
    <property type="evidence" value="ECO:0007669"/>
    <property type="project" value="TreeGrafter"/>
</dbReference>
<evidence type="ECO:0000256" key="3">
    <source>
        <dbReference type="ARBA" id="ARBA00015761"/>
    </source>
</evidence>
<dbReference type="GO" id="GO:0005031">
    <property type="term" value="F:tumor necrosis factor receptor activity"/>
    <property type="evidence" value="ECO:0007669"/>
    <property type="project" value="TreeGrafter"/>
</dbReference>
<protein>
    <recommendedName>
        <fullName evidence="3">Tumor necrosis factor receptor superfamily member 6</fullName>
    </recommendedName>
    <alternativeName>
        <fullName evidence="14">Apo-1 antigen</fullName>
    </alternativeName>
    <alternativeName>
        <fullName evidence="15">Apoptosis-mediating surface antigen FAS</fullName>
    </alternativeName>
    <alternativeName>
        <fullName evidence="13">FASLG receptor</fullName>
    </alternativeName>
</protein>
<keyword evidence="17" id="KW-0472">Membrane</keyword>
<evidence type="ECO:0000259" key="19">
    <source>
        <dbReference type="PROSITE" id="PS50050"/>
    </source>
</evidence>
<evidence type="ECO:0000256" key="12">
    <source>
        <dbReference type="ARBA" id="ARBA00023288"/>
    </source>
</evidence>
<dbReference type="GO" id="GO:0097527">
    <property type="term" value="P:necroptotic signaling pathway"/>
    <property type="evidence" value="ECO:0007669"/>
    <property type="project" value="TreeGrafter"/>
</dbReference>
<dbReference type="SUPFAM" id="SSF57586">
    <property type="entry name" value="TNF receptor-like"/>
    <property type="match status" value="1"/>
</dbReference>
<dbReference type="GO" id="GO:0045121">
    <property type="term" value="C:membrane raft"/>
    <property type="evidence" value="ECO:0007669"/>
    <property type="project" value="UniProtKB-SubCell"/>
</dbReference>
<feature type="transmembrane region" description="Helical" evidence="17">
    <location>
        <begin position="87"/>
        <end position="107"/>
    </location>
</feature>
<reference evidence="20" key="1">
    <citation type="thesis" date="2020" institute="ProQuest LLC" country="789 East Eisenhower Parkway, Ann Arbor, MI, USA">
        <title>Comparative Genomics and Chromosome Evolution.</title>
        <authorList>
            <person name="Mudd A.B."/>
        </authorList>
    </citation>
    <scope>NUCLEOTIDE SEQUENCE</scope>
    <source>
        <strain evidence="20">HN-11 Male</strain>
        <tissue evidence="20">Kidney and liver</tissue>
    </source>
</reference>
<dbReference type="PRINTS" id="PR01680">
    <property type="entry name" value="TNFACTORR6"/>
</dbReference>
<dbReference type="SUPFAM" id="SSF47986">
    <property type="entry name" value="DEATH domain"/>
    <property type="match status" value="1"/>
</dbReference>
<keyword evidence="11" id="KW-0325">Glycoprotein</keyword>